<geneLocation type="plasmid" evidence="9">
    <name>VIBNI_pA</name>
</geneLocation>
<accession>A0A9P1JL43</accession>
<feature type="domain" description="TRAP C4-dicarboxylate transport system permease DctM subunit" evidence="8">
    <location>
        <begin position="9"/>
        <end position="416"/>
    </location>
</feature>
<feature type="transmembrane region" description="Helical" evidence="7">
    <location>
        <begin position="277"/>
        <end position="295"/>
    </location>
</feature>
<dbReference type="Pfam" id="PF06808">
    <property type="entry name" value="DctM"/>
    <property type="match status" value="1"/>
</dbReference>
<dbReference type="InterPro" id="IPR004681">
    <property type="entry name" value="TRAP_DctM"/>
</dbReference>
<keyword evidence="9" id="KW-0614">Plasmid</keyword>
<dbReference type="GO" id="GO:0005886">
    <property type="term" value="C:plasma membrane"/>
    <property type="evidence" value="ECO:0007669"/>
    <property type="project" value="UniProtKB-SubCell"/>
</dbReference>
<evidence type="ECO:0000313" key="9">
    <source>
        <dbReference type="EMBL" id="CBJ93070.1"/>
    </source>
</evidence>
<evidence type="ECO:0000256" key="6">
    <source>
        <dbReference type="ARBA" id="ARBA00023136"/>
    </source>
</evidence>
<comment type="function">
    <text evidence="7">Part of the tripartite ATP-independent periplasmic (TRAP) transport system.</text>
</comment>
<comment type="subunit">
    <text evidence="7">The complex comprises the extracytoplasmic solute receptor protein and the two transmembrane proteins.</text>
</comment>
<feature type="transmembrane region" description="Helical" evidence="7">
    <location>
        <begin position="356"/>
        <end position="380"/>
    </location>
</feature>
<organism evidence="9">
    <name type="scientific">Vibrio nigripulchritudo</name>
    <dbReference type="NCBI Taxonomy" id="28173"/>
    <lineage>
        <taxon>Bacteria</taxon>
        <taxon>Pseudomonadati</taxon>
        <taxon>Pseudomonadota</taxon>
        <taxon>Gammaproteobacteria</taxon>
        <taxon>Vibrionales</taxon>
        <taxon>Vibrionaceae</taxon>
        <taxon>Vibrio</taxon>
    </lineage>
</organism>
<feature type="transmembrane region" description="Helical" evidence="7">
    <location>
        <begin position="240"/>
        <end position="257"/>
    </location>
</feature>
<dbReference type="PANTHER" id="PTHR33362">
    <property type="entry name" value="SIALIC ACID TRAP TRANSPORTER PERMEASE PROTEIN SIAT-RELATED"/>
    <property type="match status" value="1"/>
</dbReference>
<evidence type="ECO:0000256" key="3">
    <source>
        <dbReference type="ARBA" id="ARBA00022519"/>
    </source>
</evidence>
<feature type="transmembrane region" description="Helical" evidence="7">
    <location>
        <begin position="6"/>
        <end position="34"/>
    </location>
</feature>
<evidence type="ECO:0000256" key="5">
    <source>
        <dbReference type="ARBA" id="ARBA00022989"/>
    </source>
</evidence>
<reference evidence="9" key="1">
    <citation type="submission" date="2010-02" db="EMBL/GenBank/DDBJ databases">
        <authorList>
            <person name="Genoscope - CEA"/>
        </authorList>
    </citation>
    <scope>NUCLEOTIDE SEQUENCE</scope>
    <source>
        <plasmid evidence="9">VIBNI_pA</plasmid>
    </source>
</reference>
<keyword evidence="4 7" id="KW-0812">Transmembrane</keyword>
<dbReference type="NCBIfam" id="TIGR00786">
    <property type="entry name" value="dctM"/>
    <property type="match status" value="1"/>
</dbReference>
<dbReference type="PIRSF" id="PIRSF006066">
    <property type="entry name" value="HI0050"/>
    <property type="match status" value="1"/>
</dbReference>
<keyword evidence="5 7" id="KW-1133">Transmembrane helix</keyword>
<feature type="transmembrane region" description="Helical" evidence="7">
    <location>
        <begin position="315"/>
        <end position="344"/>
    </location>
</feature>
<keyword evidence="6 7" id="KW-0472">Membrane</keyword>
<proteinExistence type="inferred from homology"/>
<evidence type="ECO:0000256" key="2">
    <source>
        <dbReference type="ARBA" id="ARBA00022475"/>
    </source>
</evidence>
<dbReference type="EMBL" id="FP893246">
    <property type="protein sequence ID" value="CBJ93070.1"/>
    <property type="molecule type" value="Genomic_DNA"/>
</dbReference>
<name>A0A9P1JL43_9VIBR</name>
<evidence type="ECO:0000256" key="7">
    <source>
        <dbReference type="RuleBase" id="RU369079"/>
    </source>
</evidence>
<feature type="transmembrane region" description="Helical" evidence="7">
    <location>
        <begin position="214"/>
        <end position="234"/>
    </location>
</feature>
<feature type="transmembrane region" description="Helical" evidence="7">
    <location>
        <begin position="400"/>
        <end position="421"/>
    </location>
</feature>
<comment type="caution">
    <text evidence="7">Lacks conserved residue(s) required for the propagation of feature annotation.</text>
</comment>
<gene>
    <name evidence="9" type="ORF">VIBNI_0021</name>
</gene>
<dbReference type="PANTHER" id="PTHR33362:SF4">
    <property type="entry name" value="2,3-DIKETO-L-GULONATE TRAP TRANSPORTER LARGE PERMEASE PROTEIN YIAN"/>
    <property type="match status" value="1"/>
</dbReference>
<keyword evidence="2" id="KW-1003">Cell membrane</keyword>
<protein>
    <recommendedName>
        <fullName evidence="7">TRAP transporter large permease protein</fullName>
    </recommendedName>
</protein>
<evidence type="ECO:0000256" key="1">
    <source>
        <dbReference type="ARBA" id="ARBA00004429"/>
    </source>
</evidence>
<keyword evidence="7" id="KW-0813">Transport</keyword>
<feature type="transmembrane region" description="Helical" evidence="7">
    <location>
        <begin position="138"/>
        <end position="161"/>
    </location>
</feature>
<dbReference type="InterPro" id="IPR010656">
    <property type="entry name" value="DctM"/>
</dbReference>
<evidence type="ECO:0000259" key="8">
    <source>
        <dbReference type="Pfam" id="PF06808"/>
    </source>
</evidence>
<comment type="similarity">
    <text evidence="7">Belongs to the TRAP transporter large permease family.</text>
</comment>
<sequence>MSIGILGLLFVVMVLCGVPIAFTLLTLSVVSVIYNPALIELILVQRIVIGTQSFPLLAVPLFILAGELMNISGISGRVMNFAQALTKKLPGGLAQSNIVLSMLLAGMSGSANADAAMQGKILVPEMVERGYPKSFSTIVTAFSGLISPMIPPGISLIILAFVCNLSIGAMFVAAIIPGALLAIGLMTVTHFLVKRRGYEPPDNSPRKPGTLRKALLRSFPALILPIFIIVGIRFGVFTPTEAAACAVVYTGLFCFIYRETSWKQVKKALTNVVKSTAAILLIIAASSAFSWVLTFQQVPQQIAMTITQVSSNPTVMLMIIALLLLVIGMFIEGTASILILAPIFLPAVQQLGIDPIHYGIVFVYFVHLGGVTPPVGTIMFTACSVTGLSTMEFAKHCMNYLFTVIGIGLLLILFPPLVIGIL</sequence>
<keyword evidence="3 7" id="KW-0997">Cell inner membrane</keyword>
<dbReference type="AlphaFoldDB" id="A0A9P1JL43"/>
<comment type="subcellular location">
    <subcellularLocation>
        <location evidence="1 7">Cell inner membrane</location>
        <topology evidence="1 7">Multi-pass membrane protein</topology>
    </subcellularLocation>
</comment>
<feature type="transmembrane region" description="Helical" evidence="7">
    <location>
        <begin position="167"/>
        <end position="193"/>
    </location>
</feature>
<dbReference type="RefSeq" id="WP_013610211.1">
    <property type="nucleotide sequence ID" value="NC_015156.1"/>
</dbReference>
<evidence type="ECO:0000256" key="4">
    <source>
        <dbReference type="ARBA" id="ARBA00022692"/>
    </source>
</evidence>
<dbReference type="GO" id="GO:0022857">
    <property type="term" value="F:transmembrane transporter activity"/>
    <property type="evidence" value="ECO:0007669"/>
    <property type="project" value="UniProtKB-UniRule"/>
</dbReference>